<accession>A0ABX9FVE4</accession>
<protein>
    <submittedName>
        <fullName evidence="1">Uncharacterized protein</fullName>
    </submittedName>
</protein>
<organism evidence="1 2">
    <name type="scientific">Pseudocitrobacter faecalis</name>
    <dbReference type="NCBI Taxonomy" id="1398493"/>
    <lineage>
        <taxon>Bacteria</taxon>
        <taxon>Pseudomonadati</taxon>
        <taxon>Pseudomonadota</taxon>
        <taxon>Gammaproteobacteria</taxon>
        <taxon>Enterobacterales</taxon>
        <taxon>Enterobacteriaceae</taxon>
        <taxon>Pseudocitrobacter</taxon>
    </lineage>
</organism>
<reference evidence="1 2" key="1">
    <citation type="submission" date="2018-06" db="EMBL/GenBank/DDBJ databases">
        <title>Genomic Encyclopedia of Type Strains, Phase IV (KMG-IV): sequencing the most valuable type-strain genomes for metagenomic binning, comparative biology and taxonomic classification.</title>
        <authorList>
            <person name="Goeker M."/>
        </authorList>
    </citation>
    <scope>NUCLEOTIDE SEQUENCE [LARGE SCALE GENOMIC DNA]</scope>
    <source>
        <strain evidence="1 2">DSM 27453</strain>
    </source>
</reference>
<comment type="caution">
    <text evidence="1">The sequence shown here is derived from an EMBL/GenBank/DDBJ whole genome shotgun (WGS) entry which is preliminary data.</text>
</comment>
<evidence type="ECO:0000313" key="2">
    <source>
        <dbReference type="Proteomes" id="UP000253201"/>
    </source>
</evidence>
<sequence length="46" mass="5530">MSRESVDTYPTPLLPWKGFRFHQGWKQDIQEKMCDKSASYVWSVYC</sequence>
<proteinExistence type="predicted"/>
<dbReference type="Proteomes" id="UP000253201">
    <property type="component" value="Unassembled WGS sequence"/>
</dbReference>
<gene>
    <name evidence="1" type="ORF">DFQ50_10589</name>
</gene>
<evidence type="ECO:0000313" key="1">
    <source>
        <dbReference type="EMBL" id="RBP10777.1"/>
    </source>
</evidence>
<name>A0ABX9FVE4_9ENTR</name>
<keyword evidence="2" id="KW-1185">Reference proteome</keyword>
<dbReference type="EMBL" id="QNRL01000005">
    <property type="protein sequence ID" value="RBP10777.1"/>
    <property type="molecule type" value="Genomic_DNA"/>
</dbReference>